<dbReference type="Pfam" id="PF03140">
    <property type="entry name" value="DUF247"/>
    <property type="match status" value="1"/>
</dbReference>
<keyword evidence="2 5" id="KW-0812">Transmembrane</keyword>
<dbReference type="RefSeq" id="NP_190057.1">
    <property type="nucleotide sequence ID" value="NM_114339.3"/>
</dbReference>
<dbReference type="InterPro" id="IPR004158">
    <property type="entry name" value="DUF247_pln"/>
</dbReference>
<evidence type="ECO:0000313" key="3">
    <source>
        <dbReference type="Araport" id="AT3G44710"/>
    </source>
</evidence>
<reference evidence="5 8" key="1">
    <citation type="journal article" date="2000" name="Nature">
        <title>Sequence and analysis of chromosome 3 of the plant Arabidopsis thaliana.</title>
        <authorList>
            <consortium name="European Union Chromosome 3 Arabidopsis Sequencing Consortium"/>
            <consortium name="Institute for Genomic Research"/>
            <consortium name="Kazusa DNA Research Institute"/>
            <person name="Salanoubat M."/>
            <person name="Lemcke K."/>
            <person name="Rieger M."/>
            <person name="Ansorge W."/>
            <person name="Unseld M."/>
            <person name="Fartmann B."/>
            <person name="Valle G."/>
            <person name="Blocker H."/>
            <person name="Perez-Alonso M."/>
            <person name="Obermaier B."/>
            <person name="Delseny M."/>
            <person name="Boutry M."/>
            <person name="Grivell L.A."/>
            <person name="Mache R."/>
            <person name="Puigdomenech P."/>
            <person name="De Simone V."/>
            <person name="Choisne N."/>
            <person name="Artiguenave F."/>
            <person name="Robert C."/>
            <person name="Brottier P."/>
            <person name="Wincker P."/>
            <person name="Cattolico L."/>
            <person name="Weissenbach J."/>
            <person name="Saurin W."/>
            <person name="Quetier F."/>
            <person name="Schafer M."/>
            <person name="Muller-Auer S."/>
            <person name="Gabel C."/>
            <person name="Fuchs M."/>
            <person name="Benes V."/>
            <person name="Wurmbach E."/>
            <person name="Drzonek H."/>
            <person name="Erfle H."/>
            <person name="Jordan N."/>
            <person name="Bangert S."/>
            <person name="Wiedelmann R."/>
            <person name="Kranz H."/>
            <person name="Voss H."/>
            <person name="Holland R."/>
            <person name="Brandt P."/>
            <person name="Nyakatura G."/>
            <person name="Vezzi A."/>
            <person name="D'Angelo M."/>
            <person name="Pallavicini A."/>
            <person name="Toppo S."/>
            <person name="Simionati B."/>
            <person name="Conrad A."/>
            <person name="Hornischer K."/>
            <person name="Kauer G."/>
            <person name="Lohnert T.H."/>
            <person name="Nordsiek G."/>
            <person name="Reichelt J."/>
            <person name="Scharfe M."/>
            <person name="Schon O."/>
            <person name="Bargues M."/>
            <person name="Terol J."/>
            <person name="Climent J."/>
            <person name="Navarro P."/>
            <person name="Collado C."/>
            <person name="Perez-Perez A."/>
            <person name="Ottenwalder B."/>
            <person name="Duchemin D."/>
            <person name="Cooke R."/>
            <person name="Laudie M."/>
            <person name="Berger-Llauro C."/>
            <person name="Purnelle B."/>
            <person name="Masuy D."/>
            <person name="de Haan M."/>
            <person name="Maarse A.C."/>
            <person name="Alcaraz J.P."/>
            <person name="Cottet A."/>
            <person name="Casacuberta E."/>
            <person name="Monfort A."/>
            <person name="Argiriou A."/>
            <person name="flores M."/>
            <person name="Liguori R."/>
            <person name="Vitale D."/>
            <person name="Mannhaupt G."/>
            <person name="Haase D."/>
            <person name="Schoof H."/>
            <person name="Rudd S."/>
            <person name="Zaccaria P."/>
            <person name="Mewes H.W."/>
            <person name="Mayer K.F."/>
            <person name="Kaul S."/>
            <person name="Town C.D."/>
            <person name="Koo H.L."/>
            <person name="Tallon L.J."/>
            <person name="Jenkins J."/>
            <person name="Rooney T."/>
            <person name="Rizzo M."/>
            <person name="Walts A."/>
            <person name="Utterback T."/>
            <person name="Fujii C.Y."/>
            <person name="Shea T.P."/>
            <person name="Creasy T.H."/>
            <person name="Haas B."/>
            <person name="Maiti R."/>
            <person name="Wu D."/>
            <person name="Peterson J."/>
            <person name="Van Aken S."/>
            <person name="Pai G."/>
            <person name="Militscher J."/>
            <person name="Sellers P."/>
            <person name="Gill J.E."/>
            <person name="Feldblyum T.V."/>
            <person name="Preuss D."/>
            <person name="Lin X."/>
            <person name="Nierman W.C."/>
            <person name="Salzberg S.L."/>
            <person name="White O."/>
            <person name="Venter J.C."/>
            <person name="Fraser C.M."/>
            <person name="Kaneko T."/>
            <person name="Nakamura Y."/>
            <person name="Sato S."/>
            <person name="Kato T."/>
            <person name="Asamizu E."/>
            <person name="Sasamoto S."/>
            <person name="Kimura T."/>
            <person name="Idesawa K."/>
            <person name="Kawashima K."/>
            <person name="Kishida Y."/>
            <person name="Kiyokawa C."/>
            <person name="Kohara M."/>
            <person name="Matsumoto M."/>
            <person name="Matsuno A."/>
            <person name="Muraki A."/>
            <person name="Nakayama S."/>
            <person name="Nakazaki N."/>
            <person name="Shinpo S."/>
            <person name="Takeuchi C."/>
            <person name="Wada T."/>
            <person name="Watanabe A."/>
            <person name="Yamada M."/>
            <person name="Yasuda M."/>
            <person name="Tabata S."/>
        </authorList>
    </citation>
    <scope>NUCLEOTIDE SEQUENCE [LARGE SCALE GENOMIC DNA]</scope>
    <source>
        <strain evidence="8">cv. Columbia</strain>
    </source>
</reference>
<reference evidence="7" key="3">
    <citation type="submission" date="2000-02" db="EMBL/GenBank/DDBJ databases">
        <authorList>
            <person name="Jordan N."/>
            <person name="Bangert S."/>
            <person name="Wiedelmann R."/>
            <person name="Voss H."/>
            <person name="Unseld M."/>
            <person name="Mewes H.W."/>
            <person name="Lemcke K."/>
            <person name="Mayer K.F.X."/>
            <person name="Quetier F."/>
            <person name="Salanoubat M."/>
        </authorList>
    </citation>
    <scope>NUCLEOTIDE SEQUENCE</scope>
</reference>
<dbReference type="HOGENOM" id="CLU_020188_0_2_1"/>
<keyword evidence="2" id="KW-0472">Membrane</keyword>
<reference evidence="4" key="4">
    <citation type="submission" date="2003-05" db="EMBL/GenBank/DDBJ databases">
        <title>Arabidopsis ORF clones.</title>
        <authorList>
            <person name="Kim C.J."/>
            <person name="Chen H."/>
            <person name="Cheuk R."/>
            <person name="Shinn P."/>
            <person name="Bowser L."/>
            <person name="Carninci P."/>
            <person name="Dale J.M."/>
            <person name="Hayashizaki Y."/>
            <person name="Hsuan V.W."/>
            <person name="Ishida J."/>
            <person name="Jones T."/>
            <person name="Kamiya A."/>
            <person name="Karlin-Neumann G."/>
            <person name="Kawai J."/>
            <person name="Lam B."/>
            <person name="Lin J."/>
            <person name="Miranda M."/>
            <person name="Narusaka M."/>
            <person name="Nguyen M."/>
            <person name="Onodera C.S."/>
            <person name="Palm C.J."/>
            <person name="Quach H.L."/>
            <person name="Sakurai T."/>
            <person name="Satou M."/>
            <person name="Seki M."/>
            <person name="Southwick A."/>
            <person name="Toriumi M."/>
            <person name="Wong C."/>
            <person name="Wu H.C."/>
            <person name="Yamada K."/>
            <person name="Yu G."/>
            <person name="Yuan S."/>
            <person name="Shinozaki K."/>
            <person name="Davis R.W."/>
            <person name="Theologis A."/>
            <person name="Ecker J.R."/>
        </authorList>
    </citation>
    <scope>NUCLEOTIDE SEQUENCE</scope>
</reference>
<reference evidence="8" key="8">
    <citation type="journal article" date="2017" name="Plant J.">
        <title>Araport11: a complete reannotation of the Arabidopsis thaliana reference genome.</title>
        <authorList>
            <person name="Cheng C.Y."/>
            <person name="Krishnakumar V."/>
            <person name="Chan A.P."/>
            <person name="Thibaud-Nissen F."/>
            <person name="Schobel S."/>
            <person name="Town C.D."/>
        </authorList>
    </citation>
    <scope>GENOME REANNOTATION</scope>
    <source>
        <strain evidence="8">cv. Columbia</strain>
    </source>
</reference>
<dbReference type="TAIR" id="AT3G44710"/>
<dbReference type="EMBL" id="AK227742">
    <property type="protein sequence ID" value="BAE99726.1"/>
    <property type="molecule type" value="mRNA"/>
</dbReference>
<dbReference type="PANTHER" id="PTHR31170">
    <property type="entry name" value="BNAC04G53230D PROTEIN"/>
    <property type="match status" value="1"/>
</dbReference>
<dbReference type="PaxDb" id="3702-AT3G44710.1"/>
<reference evidence="5" key="7">
    <citation type="submission" date="2016-05" db="EMBL/GenBank/DDBJ databases">
        <authorList>
            <person name="Krishnakumar V."/>
            <person name="Cheng C.-Y."/>
            <person name="Chan A.P."/>
            <person name="Schobel S."/>
            <person name="Kim M."/>
            <person name="Ferlanti E.S."/>
            <person name="Belyaeva I."/>
            <person name="Rosen B.D."/>
            <person name="Micklem G."/>
            <person name="Miller J.R."/>
            <person name="Vaughn M."/>
            <person name="Town C.D."/>
        </authorList>
    </citation>
    <scope>NUCLEOTIDE SEQUENCE</scope>
</reference>
<gene>
    <name evidence="7" type="primary">T18B22.110</name>
    <name evidence="3 5" type="ordered locus">At3g44710</name>
</gene>
<organism evidence="7">
    <name type="scientific">Arabidopsis thaliana</name>
    <name type="common">Mouse-ear cress</name>
    <dbReference type="NCBI Taxonomy" id="3702"/>
    <lineage>
        <taxon>Eukaryota</taxon>
        <taxon>Viridiplantae</taxon>
        <taxon>Streptophyta</taxon>
        <taxon>Embryophyta</taxon>
        <taxon>Tracheophyta</taxon>
        <taxon>Spermatophyta</taxon>
        <taxon>Magnoliopsida</taxon>
        <taxon>eudicotyledons</taxon>
        <taxon>Gunneridae</taxon>
        <taxon>Pentapetalae</taxon>
        <taxon>rosids</taxon>
        <taxon>malvids</taxon>
        <taxon>Brassicales</taxon>
        <taxon>Brassicaceae</taxon>
        <taxon>Camelineae</taxon>
        <taxon>Arabidopsis</taxon>
    </lineage>
</organism>
<dbReference type="EMBL" id="CP002686">
    <property type="protein sequence ID" value="AEE77934.1"/>
    <property type="molecule type" value="Genomic_DNA"/>
</dbReference>
<evidence type="ECO:0000313" key="6">
    <source>
        <dbReference type="EMBL" id="BAE99726.1"/>
    </source>
</evidence>
<dbReference type="ExpressionAtlas" id="Q9M1N3">
    <property type="expression patterns" value="baseline and differential"/>
</dbReference>
<reference evidence="5" key="6">
    <citation type="submission" date="2011-02" db="EMBL/GenBank/DDBJ databases">
        <authorList>
            <consortium name="TAIR"/>
            <person name="Swarbreck D."/>
            <person name="Lamesch P."/>
            <person name="Wilks C."/>
            <person name="Huala E."/>
        </authorList>
    </citation>
    <scope>NUCLEOTIDE SEQUENCE</scope>
</reference>
<dbReference type="EMBL" id="AL138652">
    <property type="protein sequence ID" value="CAB72473.1"/>
    <property type="molecule type" value="Genomic_DNA"/>
</dbReference>
<evidence type="ECO:0000256" key="2">
    <source>
        <dbReference type="SAM" id="Phobius"/>
    </source>
</evidence>
<feature type="transmembrane region" description="Helical" evidence="2">
    <location>
        <begin position="480"/>
        <end position="500"/>
    </location>
</feature>
<reference evidence="7" key="2">
    <citation type="submission" date="2000-02" db="EMBL/GenBank/DDBJ databases">
        <authorList>
            <person name="EU Arabidopsis sequencing project"/>
        </authorList>
    </citation>
    <scope>NUCLEOTIDE SEQUENCE</scope>
</reference>
<feature type="region of interest" description="Disordered" evidence="1">
    <location>
        <begin position="1"/>
        <end position="20"/>
    </location>
</feature>
<keyword evidence="2" id="KW-1133">Transmembrane helix</keyword>
<dbReference type="KEGG" id="ath:AT3G44710"/>
<name>Q9M1N3_ARATH</name>
<accession>Q9M1N3</accession>
<dbReference type="eggNOG" id="ENOG502QQDR">
    <property type="taxonomic scope" value="Eukaryota"/>
</dbReference>
<keyword evidence="8" id="KW-1185">Reference proteome</keyword>
<evidence type="ECO:0000313" key="7">
    <source>
        <dbReference type="EMBL" id="CAB72473.1"/>
    </source>
</evidence>
<evidence type="ECO:0000313" key="8">
    <source>
        <dbReference type="Proteomes" id="UP000006548"/>
    </source>
</evidence>
<dbReference type="PANTHER" id="PTHR31170:SF21">
    <property type="match status" value="1"/>
</dbReference>
<evidence type="ECO:0000256" key="1">
    <source>
        <dbReference type="SAM" id="MobiDB-lite"/>
    </source>
</evidence>
<feature type="compositionally biased region" description="Basic and acidic residues" evidence="1">
    <location>
        <begin position="1"/>
        <end position="12"/>
    </location>
</feature>
<reference evidence="6" key="5">
    <citation type="submission" date="2006-07" db="EMBL/GenBank/DDBJ databases">
        <title>Large-scale analysis of RIKEN Arabidopsis full-length (RAFL) cDNAs.</title>
        <authorList>
            <person name="Totoki Y."/>
            <person name="Seki M."/>
            <person name="Ishida J."/>
            <person name="Nakajima M."/>
            <person name="Enju A."/>
            <person name="Morosawa T."/>
            <person name="Kamiya A."/>
            <person name="Narusaka M."/>
            <person name="Shin-i T."/>
            <person name="Nakagawa M."/>
            <person name="Sakamoto N."/>
            <person name="Oishi K."/>
            <person name="Kohara Y."/>
            <person name="Kobayashi M."/>
            <person name="Toyoda A."/>
            <person name="Sakaki Y."/>
            <person name="Sakurai T."/>
            <person name="Iida K."/>
            <person name="Akiyama K."/>
            <person name="Satou M."/>
            <person name="Toyoda T."/>
            <person name="Konagaya A."/>
            <person name="Carninci P."/>
            <person name="Kawai J."/>
            <person name="Hayashizaki Y."/>
            <person name="Shinozaki K."/>
        </authorList>
    </citation>
    <scope>NUCLEOTIDE SEQUENCE</scope>
</reference>
<proteinExistence type="evidence at transcript level"/>
<evidence type="ECO:0000313" key="4">
    <source>
        <dbReference type="EMBL" id="AAP37698.1"/>
    </source>
</evidence>
<dbReference type="AlphaFoldDB" id="Q9M1N3"/>
<dbReference type="Araport" id="AT3G44710"/>
<dbReference type="Proteomes" id="UP000006548">
    <property type="component" value="Chromosome 3"/>
</dbReference>
<protein>
    <submittedName>
        <fullName evidence="4">At3g44710</fullName>
    </submittedName>
    <submittedName>
        <fullName evidence="5">Transmembrane protein, putative (DUF247)</fullName>
    </submittedName>
</protein>
<dbReference type="GeneID" id="823598"/>
<dbReference type="OMA" id="PANCESF"/>
<evidence type="ECO:0000313" key="5">
    <source>
        <dbReference type="EMBL" id="AEE77934.1"/>
    </source>
</evidence>
<sequence>MNPREEAKRGNNDEDNGGIVVEEPHDLFSRESALPKLLRESAGGKKCCIFKISHKPENKKYKAAYEPRVVSLGPYHHGKKNLQMIEEHKLRFLKIFMDEAKRKGVDTNGLIKAVSVLEEDIRDSYSESLYSDGKKLIEMMVLDGCFILMIFLVVAGVVSHSEIENDPIFAIPWILPAIRNDLILLENQVPFFLLQTIFDRSKIEKSSGLNEIIFHFFNYSLQKSNTFWLKHQKVEANHLLDLIRNIYMPDVPKEEKKSNHLLDCMMIRKICMPRESKQELDVMLKKGKQEVDISMLEEGIPKSDSLEEEDSTTGRHHLKMVLSARKLQLKGIKFKARKKAETLMDIRHKGKLLQIPPLILDDFLIAVLLNCVAFEQYYSYCTKQHMTSYVAFMGCLLKSEADAMFLSEVGILENYFGSGDEVSRFFKVVGKDVLFDIDESYLAGIFEGVNKYTSSGWHVQWAGFKHTHFDSPWTALSSCAALTLVILTIIQAFFAAYGYFHPPK</sequence>
<dbReference type="PIR" id="T47446">
    <property type="entry name" value="T47446"/>
</dbReference>
<dbReference type="EMBL" id="BT008339">
    <property type="protein sequence ID" value="AAP37698.1"/>
    <property type="molecule type" value="mRNA"/>
</dbReference>